<evidence type="ECO:0000313" key="1">
    <source>
        <dbReference type="EMBL" id="CAB5372442.1"/>
    </source>
</evidence>
<dbReference type="Proteomes" id="UP000684084">
    <property type="component" value="Unassembled WGS sequence"/>
</dbReference>
<dbReference type="AlphaFoldDB" id="A0A915ZEW5"/>
<proteinExistence type="predicted"/>
<protein>
    <submittedName>
        <fullName evidence="1">Uncharacterized protein</fullName>
    </submittedName>
</protein>
<accession>A0A915ZEW5</accession>
<sequence length="76" mass="8769">MHSHISAIIFLTARQRNFCHVQSTFRLFFLGPIHEEAEFTLMNTSPDKPLKTTLIRLPLLTPLVSVLQISTPRLWP</sequence>
<gene>
    <name evidence="1" type="ORF">CHRIB12_LOCUS13588</name>
</gene>
<comment type="caution">
    <text evidence="1">The sequence shown here is derived from an EMBL/GenBank/DDBJ whole genome shotgun (WGS) entry which is preliminary data.</text>
</comment>
<dbReference type="EMBL" id="CAGKOT010000030">
    <property type="protein sequence ID" value="CAB5372442.1"/>
    <property type="molecule type" value="Genomic_DNA"/>
</dbReference>
<organism evidence="1 2">
    <name type="scientific">Rhizophagus irregularis</name>
    <dbReference type="NCBI Taxonomy" id="588596"/>
    <lineage>
        <taxon>Eukaryota</taxon>
        <taxon>Fungi</taxon>
        <taxon>Fungi incertae sedis</taxon>
        <taxon>Mucoromycota</taxon>
        <taxon>Glomeromycotina</taxon>
        <taxon>Glomeromycetes</taxon>
        <taxon>Glomerales</taxon>
        <taxon>Glomeraceae</taxon>
        <taxon>Rhizophagus</taxon>
    </lineage>
</organism>
<evidence type="ECO:0000313" key="2">
    <source>
        <dbReference type="Proteomes" id="UP000684084"/>
    </source>
</evidence>
<dbReference type="OrthoDB" id="2380812at2759"/>
<reference evidence="1" key="1">
    <citation type="submission" date="2020-05" db="EMBL/GenBank/DDBJ databases">
        <authorList>
            <person name="Rincon C."/>
            <person name="Sanders R I."/>
            <person name="Robbins C."/>
            <person name="Chaturvedi A."/>
        </authorList>
    </citation>
    <scope>NUCLEOTIDE SEQUENCE</scope>
    <source>
        <strain evidence="1">CHB12</strain>
    </source>
</reference>
<name>A0A915ZEW5_9GLOM</name>